<protein>
    <submittedName>
        <fullName evidence="2">Uncharacterized protein</fullName>
    </submittedName>
</protein>
<dbReference type="EMBL" id="JABVXQ010000015">
    <property type="protein sequence ID" value="KAF6075030.1"/>
    <property type="molecule type" value="Genomic_DNA"/>
</dbReference>
<comment type="caution">
    <text evidence="2">The sequence shown here is derived from an EMBL/GenBank/DDBJ whole genome shotgun (WGS) entry which is preliminary data.</text>
</comment>
<evidence type="ECO:0000313" key="2">
    <source>
        <dbReference type="EMBL" id="KAF6075030.1"/>
    </source>
</evidence>
<gene>
    <name evidence="2" type="ORF">HJG60_009430</name>
</gene>
<organism evidence="2 3">
    <name type="scientific">Phyllostomus discolor</name>
    <name type="common">pale spear-nosed bat</name>
    <dbReference type="NCBI Taxonomy" id="89673"/>
    <lineage>
        <taxon>Eukaryota</taxon>
        <taxon>Metazoa</taxon>
        <taxon>Chordata</taxon>
        <taxon>Craniata</taxon>
        <taxon>Vertebrata</taxon>
        <taxon>Euteleostomi</taxon>
        <taxon>Mammalia</taxon>
        <taxon>Eutheria</taxon>
        <taxon>Laurasiatheria</taxon>
        <taxon>Chiroptera</taxon>
        <taxon>Yangochiroptera</taxon>
        <taxon>Phyllostomidae</taxon>
        <taxon>Phyllostominae</taxon>
        <taxon>Phyllostomus</taxon>
    </lineage>
</organism>
<accession>A0A833YFX8</accession>
<dbReference type="Proteomes" id="UP000664940">
    <property type="component" value="Unassembled WGS sequence"/>
</dbReference>
<sequence length="205" mass="22097">MRRGWLPLVLREDGDLRLPAGPAAPAGCLGLRERRAGGSRAQLRPPDMSTDGHFGLQQQQQHPRGPQSRSWKRSPRPDKQQTGQALVGTGPAPSSSASAAASRCSPQRVAPPEPVLSGGSLARDTCPCGSRQLSFQNGLCRHCNSVSAWTFSVFRPEARGWGVTSHARVRRRTQVLLPMQFGSLRNSGRSLAVRNESIVSKAMAS</sequence>
<name>A0A833YFX8_9CHIR</name>
<dbReference type="AlphaFoldDB" id="A0A833YFX8"/>
<feature type="compositionally biased region" description="Low complexity" evidence="1">
    <location>
        <begin position="18"/>
        <end position="30"/>
    </location>
</feature>
<evidence type="ECO:0000313" key="3">
    <source>
        <dbReference type="Proteomes" id="UP000664940"/>
    </source>
</evidence>
<proteinExistence type="predicted"/>
<reference evidence="2 3" key="1">
    <citation type="journal article" date="2020" name="Nature">
        <title>Six reference-quality genomes reveal evolution of bat adaptations.</title>
        <authorList>
            <person name="Jebb D."/>
            <person name="Huang Z."/>
            <person name="Pippel M."/>
            <person name="Hughes G.M."/>
            <person name="Lavrichenko K."/>
            <person name="Devanna P."/>
            <person name="Winkler S."/>
            <person name="Jermiin L.S."/>
            <person name="Skirmuntt E.C."/>
            <person name="Katzourakis A."/>
            <person name="Burkitt-Gray L."/>
            <person name="Ray D.A."/>
            <person name="Sullivan K.A.M."/>
            <person name="Roscito J.G."/>
            <person name="Kirilenko B.M."/>
            <person name="Davalos L.M."/>
            <person name="Corthals A.P."/>
            <person name="Power M.L."/>
            <person name="Jones G."/>
            <person name="Ransome R.D."/>
            <person name="Dechmann D.K.N."/>
            <person name="Locatelli A.G."/>
            <person name="Puechmaille S.J."/>
            <person name="Fedrigo O."/>
            <person name="Jarvis E.D."/>
            <person name="Hiller M."/>
            <person name="Vernes S.C."/>
            <person name="Myers E.W."/>
            <person name="Teeling E.C."/>
        </authorList>
    </citation>
    <scope>NUCLEOTIDE SEQUENCE [LARGE SCALE GENOMIC DNA]</scope>
    <source>
        <strain evidence="2">Bat1K_MPI-CBG_1</strain>
    </source>
</reference>
<feature type="compositionally biased region" description="Low complexity" evidence="1">
    <location>
        <begin position="91"/>
        <end position="102"/>
    </location>
</feature>
<evidence type="ECO:0000256" key="1">
    <source>
        <dbReference type="SAM" id="MobiDB-lite"/>
    </source>
</evidence>
<feature type="region of interest" description="Disordered" evidence="1">
    <location>
        <begin position="15"/>
        <end position="116"/>
    </location>
</feature>